<evidence type="ECO:0000256" key="1">
    <source>
        <dbReference type="ARBA" id="ARBA00004162"/>
    </source>
</evidence>
<evidence type="ECO:0000256" key="2">
    <source>
        <dbReference type="ARBA" id="ARBA00005811"/>
    </source>
</evidence>
<evidence type="ECO:0000313" key="11">
    <source>
        <dbReference type="Proteomes" id="UP000008461"/>
    </source>
</evidence>
<dbReference type="PANTHER" id="PTHR30558">
    <property type="entry name" value="EXBD MEMBRANE COMPONENT OF PMF-DRIVEN MACROMOLECULE IMPORT SYSTEM"/>
    <property type="match status" value="1"/>
</dbReference>
<gene>
    <name evidence="10" type="ordered locus">Halhy_0332</name>
</gene>
<feature type="region of interest" description="Disordered" evidence="8">
    <location>
        <begin position="1"/>
        <end position="22"/>
    </location>
</feature>
<protein>
    <submittedName>
        <fullName evidence="10">Biopolymer transport protein ExbD/TolR</fullName>
    </submittedName>
</protein>
<evidence type="ECO:0000256" key="5">
    <source>
        <dbReference type="ARBA" id="ARBA00022989"/>
    </source>
</evidence>
<keyword evidence="7" id="KW-0813">Transport</keyword>
<evidence type="ECO:0000256" key="3">
    <source>
        <dbReference type="ARBA" id="ARBA00022475"/>
    </source>
</evidence>
<accession>F4KW46</accession>
<dbReference type="KEGG" id="hhy:Halhy_0332"/>
<keyword evidence="7" id="KW-0653">Protein transport</keyword>
<dbReference type="Pfam" id="PF02472">
    <property type="entry name" value="ExbD"/>
    <property type="match status" value="1"/>
</dbReference>
<evidence type="ECO:0000256" key="4">
    <source>
        <dbReference type="ARBA" id="ARBA00022692"/>
    </source>
</evidence>
<comment type="subcellular location">
    <subcellularLocation>
        <location evidence="1">Cell membrane</location>
        <topology evidence="1">Single-pass membrane protein</topology>
    </subcellularLocation>
    <subcellularLocation>
        <location evidence="7">Cell membrane</location>
        <topology evidence="7">Single-pass type II membrane protein</topology>
    </subcellularLocation>
</comment>
<dbReference type="STRING" id="760192.Halhy_0332"/>
<dbReference type="eggNOG" id="COG0848">
    <property type="taxonomic scope" value="Bacteria"/>
</dbReference>
<dbReference type="AlphaFoldDB" id="F4KW46"/>
<dbReference type="RefSeq" id="WP_013762808.1">
    <property type="nucleotide sequence ID" value="NC_015510.1"/>
</dbReference>
<evidence type="ECO:0000256" key="9">
    <source>
        <dbReference type="SAM" id="Phobius"/>
    </source>
</evidence>
<reference key="2">
    <citation type="submission" date="2011-04" db="EMBL/GenBank/DDBJ databases">
        <title>Complete sequence of chromosome of Haliscomenobacter hydrossis DSM 1100.</title>
        <authorList>
            <consortium name="US DOE Joint Genome Institute (JGI-PGF)"/>
            <person name="Lucas S."/>
            <person name="Han J."/>
            <person name="Lapidus A."/>
            <person name="Bruce D."/>
            <person name="Goodwin L."/>
            <person name="Pitluck S."/>
            <person name="Peters L."/>
            <person name="Kyrpides N."/>
            <person name="Mavromatis K."/>
            <person name="Ivanova N."/>
            <person name="Ovchinnikova G."/>
            <person name="Pagani I."/>
            <person name="Daligault H."/>
            <person name="Detter J.C."/>
            <person name="Han C."/>
            <person name="Land M."/>
            <person name="Hauser L."/>
            <person name="Markowitz V."/>
            <person name="Cheng J.-F."/>
            <person name="Hugenholtz P."/>
            <person name="Woyke T."/>
            <person name="Wu D."/>
            <person name="Verbarg S."/>
            <person name="Frueling A."/>
            <person name="Brambilla E."/>
            <person name="Klenk H.-P."/>
            <person name="Eisen J.A."/>
        </authorList>
    </citation>
    <scope>NUCLEOTIDE SEQUENCE</scope>
    <source>
        <strain>DSM 1100</strain>
    </source>
</reference>
<sequence>MAEMNIPDKGGKGGKKSRSKKQSTRVDLTAMVDLGFLLITFFMLATTFSKPKAMEVNKPAKEDDQEVEEAPIKQSKTYAIVLGKRDMVYCYVGADDATGVKVDSVTFSRTGLRSMIKDRQNAVQQQWGDKDELFVMIKPLPESKYRNMVDVLDEMAITGVKRYAIIDDFNSIDSLIATGSGNRLRPIKGFNSLKLK</sequence>
<keyword evidence="4 7" id="KW-0812">Transmembrane</keyword>
<evidence type="ECO:0000313" key="10">
    <source>
        <dbReference type="EMBL" id="AEE48244.1"/>
    </source>
</evidence>
<dbReference type="HOGENOM" id="CLU_085305_0_0_10"/>
<keyword evidence="5 9" id="KW-1133">Transmembrane helix</keyword>
<organism evidence="10 11">
    <name type="scientific">Haliscomenobacter hydrossis (strain ATCC 27775 / DSM 1100 / LMG 10767 / O)</name>
    <dbReference type="NCBI Taxonomy" id="760192"/>
    <lineage>
        <taxon>Bacteria</taxon>
        <taxon>Pseudomonadati</taxon>
        <taxon>Bacteroidota</taxon>
        <taxon>Saprospiria</taxon>
        <taxon>Saprospirales</taxon>
        <taxon>Haliscomenobacteraceae</taxon>
        <taxon>Haliscomenobacter</taxon>
    </lineage>
</organism>
<dbReference type="PANTHER" id="PTHR30558:SF3">
    <property type="entry name" value="BIOPOLYMER TRANSPORT PROTEIN EXBD-RELATED"/>
    <property type="match status" value="1"/>
</dbReference>
<reference evidence="10 11" key="1">
    <citation type="journal article" date="2011" name="Stand. Genomic Sci.">
        <title>Complete genome sequence of Haliscomenobacter hydrossis type strain (O).</title>
        <authorList>
            <consortium name="US DOE Joint Genome Institute (JGI-PGF)"/>
            <person name="Daligault H."/>
            <person name="Lapidus A."/>
            <person name="Zeytun A."/>
            <person name="Nolan M."/>
            <person name="Lucas S."/>
            <person name="Del Rio T.G."/>
            <person name="Tice H."/>
            <person name="Cheng J.F."/>
            <person name="Tapia R."/>
            <person name="Han C."/>
            <person name="Goodwin L."/>
            <person name="Pitluck S."/>
            <person name="Liolios K."/>
            <person name="Pagani I."/>
            <person name="Ivanova N."/>
            <person name="Huntemann M."/>
            <person name="Mavromatis K."/>
            <person name="Mikhailova N."/>
            <person name="Pati A."/>
            <person name="Chen A."/>
            <person name="Palaniappan K."/>
            <person name="Land M."/>
            <person name="Hauser L."/>
            <person name="Brambilla E.M."/>
            <person name="Rohde M."/>
            <person name="Verbarg S."/>
            <person name="Goker M."/>
            <person name="Bristow J."/>
            <person name="Eisen J.A."/>
            <person name="Markowitz V."/>
            <person name="Hugenholtz P."/>
            <person name="Kyrpides N.C."/>
            <person name="Klenk H.P."/>
            <person name="Woyke T."/>
        </authorList>
    </citation>
    <scope>NUCLEOTIDE SEQUENCE [LARGE SCALE GENOMIC DNA]</scope>
    <source>
        <strain evidence="11">ATCC 27775 / DSM 1100 / LMG 10767 / O</strain>
    </source>
</reference>
<dbReference type="GO" id="GO:0005886">
    <property type="term" value="C:plasma membrane"/>
    <property type="evidence" value="ECO:0007669"/>
    <property type="project" value="UniProtKB-SubCell"/>
</dbReference>
<dbReference type="InterPro" id="IPR003400">
    <property type="entry name" value="ExbD"/>
</dbReference>
<feature type="transmembrane region" description="Helical" evidence="9">
    <location>
        <begin position="28"/>
        <end position="48"/>
    </location>
</feature>
<dbReference type="GO" id="GO:0015031">
    <property type="term" value="P:protein transport"/>
    <property type="evidence" value="ECO:0007669"/>
    <property type="project" value="UniProtKB-KW"/>
</dbReference>
<keyword evidence="6 9" id="KW-0472">Membrane</keyword>
<evidence type="ECO:0000256" key="8">
    <source>
        <dbReference type="SAM" id="MobiDB-lite"/>
    </source>
</evidence>
<evidence type="ECO:0000256" key="7">
    <source>
        <dbReference type="RuleBase" id="RU003879"/>
    </source>
</evidence>
<keyword evidence="11" id="KW-1185">Reference proteome</keyword>
<dbReference type="OrthoDB" id="952702at2"/>
<evidence type="ECO:0000256" key="6">
    <source>
        <dbReference type="ARBA" id="ARBA00023136"/>
    </source>
</evidence>
<proteinExistence type="inferred from homology"/>
<dbReference type="EMBL" id="CP002691">
    <property type="protein sequence ID" value="AEE48244.1"/>
    <property type="molecule type" value="Genomic_DNA"/>
</dbReference>
<comment type="similarity">
    <text evidence="2 7">Belongs to the ExbD/TolR family.</text>
</comment>
<feature type="compositionally biased region" description="Basic residues" evidence="8">
    <location>
        <begin position="12"/>
        <end position="22"/>
    </location>
</feature>
<dbReference type="GO" id="GO:0022857">
    <property type="term" value="F:transmembrane transporter activity"/>
    <property type="evidence" value="ECO:0007669"/>
    <property type="project" value="InterPro"/>
</dbReference>
<keyword evidence="3" id="KW-1003">Cell membrane</keyword>
<dbReference type="Proteomes" id="UP000008461">
    <property type="component" value="Chromosome"/>
</dbReference>
<name>F4KW46_HALH1</name>